<evidence type="ECO:0000313" key="7">
    <source>
        <dbReference type="Proteomes" id="UP000593564"/>
    </source>
</evidence>
<evidence type="ECO:0000256" key="4">
    <source>
        <dbReference type="ARBA" id="ARBA00023004"/>
    </source>
</evidence>
<evidence type="ECO:0000256" key="2">
    <source>
        <dbReference type="ARBA" id="ARBA00022723"/>
    </source>
</evidence>
<keyword evidence="7" id="KW-1185">Reference proteome</keyword>
<dbReference type="GO" id="GO:0010436">
    <property type="term" value="F:carotenoid dioxygenase activity"/>
    <property type="evidence" value="ECO:0007669"/>
    <property type="project" value="TreeGrafter"/>
</dbReference>
<dbReference type="GO" id="GO:0016121">
    <property type="term" value="P:carotene catabolic process"/>
    <property type="evidence" value="ECO:0007669"/>
    <property type="project" value="TreeGrafter"/>
</dbReference>
<dbReference type="InterPro" id="IPR004294">
    <property type="entry name" value="Carotenoid_Oase"/>
</dbReference>
<organism evidence="6 7">
    <name type="scientific">Camellia sinensis</name>
    <name type="common">Tea plant</name>
    <name type="synonym">Thea sinensis</name>
    <dbReference type="NCBI Taxonomy" id="4442"/>
    <lineage>
        <taxon>Eukaryota</taxon>
        <taxon>Viridiplantae</taxon>
        <taxon>Streptophyta</taxon>
        <taxon>Embryophyta</taxon>
        <taxon>Tracheophyta</taxon>
        <taxon>Spermatophyta</taxon>
        <taxon>Magnoliopsida</taxon>
        <taxon>eudicotyledons</taxon>
        <taxon>Gunneridae</taxon>
        <taxon>Pentapetalae</taxon>
        <taxon>asterids</taxon>
        <taxon>Ericales</taxon>
        <taxon>Theaceae</taxon>
        <taxon>Camellia</taxon>
    </lineage>
</organism>
<comment type="cofactor">
    <cofactor evidence="5">
        <name>Fe(2+)</name>
        <dbReference type="ChEBI" id="CHEBI:29033"/>
    </cofactor>
    <text evidence="5">Binds 1 Fe(2+) ion per subunit.</text>
</comment>
<dbReference type="Pfam" id="PF03055">
    <property type="entry name" value="RPE65"/>
    <property type="match status" value="1"/>
</dbReference>
<dbReference type="Proteomes" id="UP000593564">
    <property type="component" value="Unassembled WGS sequence"/>
</dbReference>
<evidence type="ECO:0000256" key="5">
    <source>
        <dbReference type="PIRSR" id="PIRSR604294-1"/>
    </source>
</evidence>
<comment type="similarity">
    <text evidence="1">Belongs to the carotenoid oxygenase family.</text>
</comment>
<gene>
    <name evidence="6" type="ORF">HYC85_000089</name>
</gene>
<dbReference type="EMBL" id="JACBKZ010000532">
    <property type="protein sequence ID" value="KAF5929898.1"/>
    <property type="molecule type" value="Genomic_DNA"/>
</dbReference>
<proteinExistence type="inferred from homology"/>
<comment type="caution">
    <text evidence="6">The sequence shown here is derived from an EMBL/GenBank/DDBJ whole genome shotgun (WGS) entry which is preliminary data.</text>
</comment>
<evidence type="ECO:0000313" key="6">
    <source>
        <dbReference type="EMBL" id="KAF5929898.1"/>
    </source>
</evidence>
<dbReference type="AlphaFoldDB" id="A0A7J7FQK9"/>
<keyword evidence="3" id="KW-0223">Dioxygenase</keyword>
<protein>
    <submittedName>
        <fullName evidence="6">Uncharacterized protein</fullName>
    </submittedName>
</protein>
<feature type="binding site" evidence="5">
    <location>
        <position position="90"/>
    </location>
    <ligand>
        <name>Fe cation</name>
        <dbReference type="ChEBI" id="CHEBI:24875"/>
        <note>catalytic</note>
    </ligand>
</feature>
<keyword evidence="4 5" id="KW-0408">Iron</keyword>
<evidence type="ECO:0000256" key="1">
    <source>
        <dbReference type="ARBA" id="ARBA00006787"/>
    </source>
</evidence>
<keyword evidence="2 5" id="KW-0479">Metal-binding</keyword>
<dbReference type="PANTHER" id="PTHR10543:SF142">
    <property type="entry name" value="OS06G0162550 PROTEIN"/>
    <property type="match status" value="1"/>
</dbReference>
<accession>A0A7J7FQK9</accession>
<dbReference type="PANTHER" id="PTHR10543">
    <property type="entry name" value="BETA-CAROTENE DIOXYGENASE"/>
    <property type="match status" value="1"/>
</dbReference>
<evidence type="ECO:0000256" key="3">
    <source>
        <dbReference type="ARBA" id="ARBA00022964"/>
    </source>
</evidence>
<reference evidence="6 7" key="2">
    <citation type="submission" date="2020-07" db="EMBL/GenBank/DDBJ databases">
        <title>Genome assembly of wild tea tree DASZ reveals pedigree and selection history of tea varieties.</title>
        <authorList>
            <person name="Zhang W."/>
        </authorList>
    </citation>
    <scope>NUCLEOTIDE SEQUENCE [LARGE SCALE GENOMIC DNA]</scope>
    <source>
        <strain evidence="7">cv. G240</strain>
        <tissue evidence="6">Leaf</tissue>
    </source>
</reference>
<dbReference type="GO" id="GO:0009570">
    <property type="term" value="C:chloroplast stroma"/>
    <property type="evidence" value="ECO:0007669"/>
    <property type="project" value="TreeGrafter"/>
</dbReference>
<keyword evidence="3" id="KW-0560">Oxidoreductase</keyword>
<name>A0A7J7FQK9_CAMSI</name>
<reference evidence="7" key="1">
    <citation type="journal article" date="2020" name="Nat. Commun.">
        <title>Genome assembly of wild tea tree DASZ reveals pedigree and selection history of tea varieties.</title>
        <authorList>
            <person name="Zhang W."/>
            <person name="Zhang Y."/>
            <person name="Qiu H."/>
            <person name="Guo Y."/>
            <person name="Wan H."/>
            <person name="Zhang X."/>
            <person name="Scossa F."/>
            <person name="Alseekh S."/>
            <person name="Zhang Q."/>
            <person name="Wang P."/>
            <person name="Xu L."/>
            <person name="Schmidt M.H."/>
            <person name="Jia X."/>
            <person name="Li D."/>
            <person name="Zhu A."/>
            <person name="Guo F."/>
            <person name="Chen W."/>
            <person name="Ni D."/>
            <person name="Usadel B."/>
            <person name="Fernie A.R."/>
            <person name="Wen W."/>
        </authorList>
    </citation>
    <scope>NUCLEOTIDE SEQUENCE [LARGE SCALE GENOMIC DNA]</scope>
    <source>
        <strain evidence="7">cv. G240</strain>
    </source>
</reference>
<sequence>MNLTRTESSMDFSIINENFTGLKHKYGYTQVVDSTASSTSGMAKFGGLAKLYLEESEPGFSLVYIIDAKKFCSEPVAKITLPSRVPYDFHGAFMSIPSSH</sequence>
<dbReference type="GO" id="GO:0046872">
    <property type="term" value="F:metal ion binding"/>
    <property type="evidence" value="ECO:0007669"/>
    <property type="project" value="UniProtKB-KW"/>
</dbReference>